<evidence type="ECO:0000256" key="7">
    <source>
        <dbReference type="ARBA" id="ARBA00022781"/>
    </source>
</evidence>
<sequence>MDELGKVHQLIIPLLGHDMTFNLDVILMTWVVIAVLIVFGFFASRKKSLLPGPLQVLGELFVSQLYDLTEDAMDKERAEKYGPMICALFMFLLLSNWIGMFPHLHEPTKDLNTPLSLGIMGFVIAHYAGIKTKGFKKYAKEYCEPVFFMMPLNVIGELAKIVSISFRLFGNIMGGSIIILVVSYLTYSVIFPPFLNAFFGLFVGAIQAFVFTMLTVVYISVQVK</sequence>
<dbReference type="AlphaFoldDB" id="A0A975GTC4"/>
<feature type="transmembrane region" description="Helical" evidence="12">
    <location>
        <begin position="197"/>
        <end position="221"/>
    </location>
</feature>
<dbReference type="RefSeq" id="WP_207679540.1">
    <property type="nucleotide sequence ID" value="NZ_CP061800.1"/>
</dbReference>
<keyword evidence="7 12" id="KW-0375">Hydrogen ion transport</keyword>
<dbReference type="InterPro" id="IPR023011">
    <property type="entry name" value="ATP_synth_F0_asu_AS"/>
</dbReference>
<keyword evidence="15" id="KW-1185">Reference proteome</keyword>
<evidence type="ECO:0000256" key="11">
    <source>
        <dbReference type="ARBA" id="ARBA00023310"/>
    </source>
</evidence>
<dbReference type="PANTHER" id="PTHR42823:SF3">
    <property type="entry name" value="ATP SYNTHASE SUBUNIT A, CHLOROPLASTIC"/>
    <property type="match status" value="1"/>
</dbReference>
<keyword evidence="5 12" id="KW-0138">CF(0)</keyword>
<evidence type="ECO:0000256" key="10">
    <source>
        <dbReference type="ARBA" id="ARBA00023136"/>
    </source>
</evidence>
<dbReference type="GO" id="GO:0042777">
    <property type="term" value="P:proton motive force-driven plasma membrane ATP synthesis"/>
    <property type="evidence" value="ECO:0007669"/>
    <property type="project" value="TreeGrafter"/>
</dbReference>
<dbReference type="SUPFAM" id="SSF81336">
    <property type="entry name" value="F1F0 ATP synthase subunit A"/>
    <property type="match status" value="1"/>
</dbReference>
<proteinExistence type="inferred from homology"/>
<keyword evidence="10 12" id="KW-0472">Membrane</keyword>
<comment type="subcellular location">
    <subcellularLocation>
        <location evidence="12 13">Cell membrane</location>
        <topology evidence="12 13">Multi-pass membrane protein</topology>
    </subcellularLocation>
    <subcellularLocation>
        <location evidence="1">Membrane</location>
        <topology evidence="1">Multi-pass membrane protein</topology>
    </subcellularLocation>
</comment>
<evidence type="ECO:0000256" key="3">
    <source>
        <dbReference type="ARBA" id="ARBA00022448"/>
    </source>
</evidence>
<feature type="transmembrane region" description="Helical" evidence="12">
    <location>
        <begin position="168"/>
        <end position="191"/>
    </location>
</feature>
<dbReference type="KEGG" id="dmm:dnm_080660"/>
<keyword evidence="9 12" id="KW-0406">Ion transport</keyword>
<dbReference type="GO" id="GO:0045259">
    <property type="term" value="C:proton-transporting ATP synthase complex"/>
    <property type="evidence" value="ECO:0007669"/>
    <property type="project" value="UniProtKB-KW"/>
</dbReference>
<evidence type="ECO:0000256" key="5">
    <source>
        <dbReference type="ARBA" id="ARBA00022547"/>
    </source>
</evidence>
<organism evidence="14 15">
    <name type="scientific">Desulfonema magnum</name>
    <dbReference type="NCBI Taxonomy" id="45655"/>
    <lineage>
        <taxon>Bacteria</taxon>
        <taxon>Pseudomonadati</taxon>
        <taxon>Thermodesulfobacteriota</taxon>
        <taxon>Desulfobacteria</taxon>
        <taxon>Desulfobacterales</taxon>
        <taxon>Desulfococcaceae</taxon>
        <taxon>Desulfonema</taxon>
    </lineage>
</organism>
<comment type="similarity">
    <text evidence="2 12 13">Belongs to the ATPase A chain family.</text>
</comment>
<dbReference type="Pfam" id="PF00119">
    <property type="entry name" value="ATP-synt_A"/>
    <property type="match status" value="1"/>
</dbReference>
<keyword evidence="6 12" id="KW-0812">Transmembrane</keyword>
<dbReference type="Gene3D" id="1.20.120.220">
    <property type="entry name" value="ATP synthase, F0 complex, subunit A"/>
    <property type="match status" value="1"/>
</dbReference>
<gene>
    <name evidence="14" type="primary">atpB2</name>
    <name evidence="12" type="synonym">atpB</name>
    <name evidence="14" type="ORF">dnm_080660</name>
</gene>
<dbReference type="NCBIfam" id="TIGR01131">
    <property type="entry name" value="ATP_synt_6_or_A"/>
    <property type="match status" value="1"/>
</dbReference>
<evidence type="ECO:0000256" key="4">
    <source>
        <dbReference type="ARBA" id="ARBA00022475"/>
    </source>
</evidence>
<dbReference type="EMBL" id="CP061800">
    <property type="protein sequence ID" value="QTA91993.1"/>
    <property type="molecule type" value="Genomic_DNA"/>
</dbReference>
<evidence type="ECO:0000256" key="13">
    <source>
        <dbReference type="RuleBase" id="RU000483"/>
    </source>
</evidence>
<evidence type="ECO:0000256" key="8">
    <source>
        <dbReference type="ARBA" id="ARBA00022989"/>
    </source>
</evidence>
<keyword evidence="8 12" id="KW-1133">Transmembrane helix</keyword>
<evidence type="ECO:0000313" key="14">
    <source>
        <dbReference type="EMBL" id="QTA91993.1"/>
    </source>
</evidence>
<dbReference type="CDD" id="cd00310">
    <property type="entry name" value="ATP-synt_Fo_a_6"/>
    <property type="match status" value="1"/>
</dbReference>
<accession>A0A975GTC4</accession>
<feature type="transmembrane region" description="Helical" evidence="12">
    <location>
        <begin position="111"/>
        <end position="130"/>
    </location>
</feature>
<evidence type="ECO:0000256" key="1">
    <source>
        <dbReference type="ARBA" id="ARBA00004141"/>
    </source>
</evidence>
<dbReference type="PANTHER" id="PTHR42823">
    <property type="entry name" value="ATP SYNTHASE SUBUNIT A, CHLOROPLASTIC"/>
    <property type="match status" value="1"/>
</dbReference>
<reference evidence="14" key="1">
    <citation type="journal article" date="2021" name="Microb. Physiol.">
        <title>Proteogenomic Insights into the Physiology of Marine, Sulfate-Reducing, Filamentous Desulfonema limicola and Desulfonema magnum.</title>
        <authorList>
            <person name="Schnaars V."/>
            <person name="Wohlbrand L."/>
            <person name="Scheve S."/>
            <person name="Hinrichs C."/>
            <person name="Reinhardt R."/>
            <person name="Rabus R."/>
        </authorList>
    </citation>
    <scope>NUCLEOTIDE SEQUENCE</scope>
    <source>
        <strain evidence="14">4be13</strain>
    </source>
</reference>
<comment type="function">
    <text evidence="12 13">Key component of the proton channel; it plays a direct role in the translocation of protons across the membrane.</text>
</comment>
<feature type="transmembrane region" description="Helical" evidence="12">
    <location>
        <begin position="25"/>
        <end position="43"/>
    </location>
</feature>
<dbReference type="PRINTS" id="PR00123">
    <property type="entry name" value="ATPASEA"/>
</dbReference>
<evidence type="ECO:0000313" key="15">
    <source>
        <dbReference type="Proteomes" id="UP000663722"/>
    </source>
</evidence>
<protein>
    <recommendedName>
        <fullName evidence="12 13">ATP synthase subunit a</fullName>
    </recommendedName>
    <alternativeName>
        <fullName evidence="12">ATP synthase F0 sector subunit a</fullName>
    </alternativeName>
    <alternativeName>
        <fullName evidence="12">F-ATPase subunit 6</fullName>
    </alternativeName>
</protein>
<dbReference type="GO" id="GO:0005886">
    <property type="term" value="C:plasma membrane"/>
    <property type="evidence" value="ECO:0007669"/>
    <property type="project" value="UniProtKB-SubCell"/>
</dbReference>
<name>A0A975GTC4_9BACT</name>
<dbReference type="InterPro" id="IPR035908">
    <property type="entry name" value="F0_ATP_A_sf"/>
</dbReference>
<dbReference type="GO" id="GO:0046933">
    <property type="term" value="F:proton-transporting ATP synthase activity, rotational mechanism"/>
    <property type="evidence" value="ECO:0007669"/>
    <property type="project" value="UniProtKB-UniRule"/>
</dbReference>
<dbReference type="InterPro" id="IPR045082">
    <property type="entry name" value="ATP_syn_F0_a_bact/chloroplast"/>
</dbReference>
<dbReference type="Proteomes" id="UP000663722">
    <property type="component" value="Chromosome"/>
</dbReference>
<keyword evidence="11 12" id="KW-0066">ATP synthesis</keyword>
<feature type="transmembrane region" description="Helical" evidence="12">
    <location>
        <begin position="81"/>
        <end position="99"/>
    </location>
</feature>
<keyword evidence="4 12" id="KW-1003">Cell membrane</keyword>
<evidence type="ECO:0000256" key="6">
    <source>
        <dbReference type="ARBA" id="ARBA00022692"/>
    </source>
</evidence>
<evidence type="ECO:0000256" key="12">
    <source>
        <dbReference type="HAMAP-Rule" id="MF_01393"/>
    </source>
</evidence>
<dbReference type="HAMAP" id="MF_01393">
    <property type="entry name" value="ATP_synth_a_bact"/>
    <property type="match status" value="1"/>
</dbReference>
<evidence type="ECO:0000256" key="2">
    <source>
        <dbReference type="ARBA" id="ARBA00006810"/>
    </source>
</evidence>
<evidence type="ECO:0000256" key="9">
    <source>
        <dbReference type="ARBA" id="ARBA00023065"/>
    </source>
</evidence>
<keyword evidence="3 12" id="KW-0813">Transport</keyword>
<dbReference type="PROSITE" id="PS00449">
    <property type="entry name" value="ATPASE_A"/>
    <property type="match status" value="1"/>
</dbReference>
<dbReference type="InterPro" id="IPR000568">
    <property type="entry name" value="ATP_synth_F0_asu"/>
</dbReference>